<proteinExistence type="predicted"/>
<evidence type="ECO:0000259" key="3">
    <source>
        <dbReference type="Pfam" id="PF26056"/>
    </source>
</evidence>
<feature type="region of interest" description="Disordered" evidence="1">
    <location>
        <begin position="1"/>
        <end position="105"/>
    </location>
</feature>
<keyword evidence="2" id="KW-0812">Transmembrane</keyword>
<feature type="compositionally biased region" description="Low complexity" evidence="1">
    <location>
        <begin position="62"/>
        <end position="84"/>
    </location>
</feature>
<evidence type="ECO:0000313" key="4">
    <source>
        <dbReference type="EMBL" id="MFD5102391.1"/>
    </source>
</evidence>
<evidence type="ECO:0000256" key="1">
    <source>
        <dbReference type="SAM" id="MobiDB-lite"/>
    </source>
</evidence>
<feature type="domain" description="DUF8017" evidence="3">
    <location>
        <begin position="175"/>
        <end position="356"/>
    </location>
</feature>
<feature type="compositionally biased region" description="Low complexity" evidence="1">
    <location>
        <begin position="1"/>
        <end position="15"/>
    </location>
</feature>
<evidence type="ECO:0000256" key="2">
    <source>
        <dbReference type="SAM" id="Phobius"/>
    </source>
</evidence>
<comment type="caution">
    <text evidence="4">The sequence shown here is derived from an EMBL/GenBank/DDBJ whole genome shotgun (WGS) entry which is preliminary data.</text>
</comment>
<reference evidence="4 5" key="1">
    <citation type="submission" date="2024-09" db="EMBL/GenBank/DDBJ databases">
        <title>The Natural Products Discovery Center: Release of the First 8490 Sequenced Strains for Exploring Actinobacteria Biosynthetic Diversity.</title>
        <authorList>
            <person name="Kalkreuter E."/>
            <person name="Kautsar S.A."/>
            <person name="Yang D."/>
            <person name="Bader C.D."/>
            <person name="Teijaro C.N."/>
            <person name="Fluegel L."/>
            <person name="Davis C.M."/>
            <person name="Simpson J.R."/>
            <person name="Lauterbach L."/>
            <person name="Steele A.D."/>
            <person name="Gui C."/>
            <person name="Meng S."/>
            <person name="Li G."/>
            <person name="Viehrig K."/>
            <person name="Ye F."/>
            <person name="Su P."/>
            <person name="Kiefer A.F."/>
            <person name="Nichols A."/>
            <person name="Cepeda A.J."/>
            <person name="Yan W."/>
            <person name="Fan B."/>
            <person name="Jiang Y."/>
            <person name="Adhikari A."/>
            <person name="Zheng C.-J."/>
            <person name="Schuster L."/>
            <person name="Cowan T.M."/>
            <person name="Smanski M.J."/>
            <person name="Chevrette M.G."/>
            <person name="De Carvalho L.P.S."/>
            <person name="Shen B."/>
        </authorList>
    </citation>
    <scope>NUCLEOTIDE SEQUENCE [LARGE SCALE GENOMIC DNA]</scope>
    <source>
        <strain evidence="4 5">NPDC058348</strain>
    </source>
</reference>
<keyword evidence="5" id="KW-1185">Reference proteome</keyword>
<feature type="compositionally biased region" description="Pro residues" evidence="1">
    <location>
        <begin position="85"/>
        <end position="95"/>
    </location>
</feature>
<evidence type="ECO:0000313" key="5">
    <source>
        <dbReference type="Proteomes" id="UP001598448"/>
    </source>
</evidence>
<dbReference type="InterPro" id="IPR058330">
    <property type="entry name" value="DUF8017"/>
</dbReference>
<feature type="transmembrane region" description="Helical" evidence="2">
    <location>
        <begin position="106"/>
        <end position="129"/>
    </location>
</feature>
<feature type="region of interest" description="Disordered" evidence="1">
    <location>
        <begin position="131"/>
        <end position="182"/>
    </location>
</feature>
<keyword evidence="2" id="KW-1133">Transmembrane helix</keyword>
<dbReference type="Pfam" id="PF26056">
    <property type="entry name" value="DUF8017"/>
    <property type="match status" value="1"/>
</dbReference>
<organism evidence="4 5">
    <name type="scientific">Streptomyces albidochromogenes</name>
    <dbReference type="NCBI Taxonomy" id="329524"/>
    <lineage>
        <taxon>Bacteria</taxon>
        <taxon>Bacillati</taxon>
        <taxon>Actinomycetota</taxon>
        <taxon>Actinomycetes</taxon>
        <taxon>Kitasatosporales</taxon>
        <taxon>Streptomycetaceae</taxon>
        <taxon>Streptomyces</taxon>
    </lineage>
</organism>
<gene>
    <name evidence="4" type="ORF">ACFWJN_25970</name>
</gene>
<name>A0ABW6FRP6_9ACTN</name>
<dbReference type="EMBL" id="JBHXIJ010000240">
    <property type="protein sequence ID" value="MFD5102391.1"/>
    <property type="molecule type" value="Genomic_DNA"/>
</dbReference>
<sequence length="357" mass="36839">MWPGQQPPGGEQNPQDAHQNPYRQPGSPQPHQQPGYPQAGAQPGAQAGQQQPGSPPEYQQYGYPHPGHQQPNPYQQPQQHAAAPQYPPAMPPGGPRPGGDRNGKRTTVIAVAAAVAVVAAAVVTGVVLLGGDDEGGPTRATGKQTSAPPSPTPEEPSAPASSAENPRGGSVEGAEPTIPGWKVVTNPKYGTAFDVPPEWEVKSPGLSISFTDDKDKPVISMSAPAYFKSGWCGGDSILGAAGTRGANGASKTGPEAENVAAAWVFGGYDQKETGTYKVSEARPFTAASGLKGSVAVATVTGVKKEDKCDTDGKSIAFAFENANGDFAVWSLFTSKGVKDELPEATVKRILGTVRLAG</sequence>
<dbReference type="RefSeq" id="WP_386719226.1">
    <property type="nucleotide sequence ID" value="NZ_JBHXIJ010000240.1"/>
</dbReference>
<keyword evidence="2" id="KW-0472">Membrane</keyword>
<protein>
    <recommendedName>
        <fullName evidence="3">DUF8017 domain-containing protein</fullName>
    </recommendedName>
</protein>
<dbReference type="Proteomes" id="UP001598448">
    <property type="component" value="Unassembled WGS sequence"/>
</dbReference>
<accession>A0ABW6FRP6</accession>
<feature type="compositionally biased region" description="Low complexity" evidence="1">
    <location>
        <begin position="24"/>
        <end position="52"/>
    </location>
</feature>